<feature type="modified residue" description="4-aspartylphosphate" evidence="3">
    <location>
        <position position="61"/>
    </location>
</feature>
<dbReference type="SUPFAM" id="SSF52172">
    <property type="entry name" value="CheY-like"/>
    <property type="match status" value="1"/>
</dbReference>
<evidence type="ECO:0000259" key="5">
    <source>
        <dbReference type="PROSITE" id="PS50110"/>
    </source>
</evidence>
<organism evidence="6 7">
    <name type="scientific">Chitinophaga jiangningensis</name>
    <dbReference type="NCBI Taxonomy" id="1419482"/>
    <lineage>
        <taxon>Bacteria</taxon>
        <taxon>Pseudomonadati</taxon>
        <taxon>Bacteroidota</taxon>
        <taxon>Chitinophagia</taxon>
        <taxon>Chitinophagales</taxon>
        <taxon>Chitinophagaceae</taxon>
        <taxon>Chitinophaga</taxon>
    </lineage>
</organism>
<dbReference type="EMBL" id="FRBL01000004">
    <property type="protein sequence ID" value="SHL68741.1"/>
    <property type="molecule type" value="Genomic_DNA"/>
</dbReference>
<dbReference type="OrthoDB" id="9797341at2"/>
<dbReference type="Proteomes" id="UP000184420">
    <property type="component" value="Unassembled WGS sequence"/>
</dbReference>
<accession>A0A1M7CNA3</accession>
<feature type="domain" description="Response regulatory" evidence="5">
    <location>
        <begin position="8"/>
        <end position="126"/>
    </location>
</feature>
<dbReference type="STRING" id="1419482.SAMN05444266_104404"/>
<evidence type="ECO:0000256" key="2">
    <source>
        <dbReference type="ARBA" id="ARBA00023125"/>
    </source>
</evidence>
<dbReference type="CDD" id="cd06170">
    <property type="entry name" value="LuxR_C_like"/>
    <property type="match status" value="1"/>
</dbReference>
<dbReference type="GO" id="GO:0006355">
    <property type="term" value="P:regulation of DNA-templated transcription"/>
    <property type="evidence" value="ECO:0007669"/>
    <property type="project" value="InterPro"/>
</dbReference>
<evidence type="ECO:0000259" key="4">
    <source>
        <dbReference type="PROSITE" id="PS50043"/>
    </source>
</evidence>
<dbReference type="CDD" id="cd17535">
    <property type="entry name" value="REC_NarL-like"/>
    <property type="match status" value="1"/>
</dbReference>
<evidence type="ECO:0000313" key="7">
    <source>
        <dbReference type="Proteomes" id="UP000184420"/>
    </source>
</evidence>
<evidence type="ECO:0000313" key="6">
    <source>
        <dbReference type="EMBL" id="SHL68741.1"/>
    </source>
</evidence>
<dbReference type="Gene3D" id="3.40.50.2300">
    <property type="match status" value="1"/>
</dbReference>
<dbReference type="InterPro" id="IPR000792">
    <property type="entry name" value="Tscrpt_reg_LuxR_C"/>
</dbReference>
<keyword evidence="2" id="KW-0238">DNA-binding</keyword>
<dbReference type="GO" id="GO:0003677">
    <property type="term" value="F:DNA binding"/>
    <property type="evidence" value="ECO:0007669"/>
    <property type="project" value="UniProtKB-KW"/>
</dbReference>
<reference evidence="6 7" key="1">
    <citation type="submission" date="2016-11" db="EMBL/GenBank/DDBJ databases">
        <authorList>
            <person name="Jaros S."/>
            <person name="Januszkiewicz K."/>
            <person name="Wedrychowicz H."/>
        </authorList>
    </citation>
    <scope>NUCLEOTIDE SEQUENCE [LARGE SCALE GENOMIC DNA]</scope>
    <source>
        <strain evidence="6 7">DSM 27406</strain>
    </source>
</reference>
<protein>
    <submittedName>
        <fullName evidence="6">Two component transcriptional regulator, LuxR family</fullName>
    </submittedName>
</protein>
<dbReference type="PANTHER" id="PTHR43214">
    <property type="entry name" value="TWO-COMPONENT RESPONSE REGULATOR"/>
    <property type="match status" value="1"/>
</dbReference>
<dbReference type="AlphaFoldDB" id="A0A1M7CNA3"/>
<dbReference type="SMART" id="SM00421">
    <property type="entry name" value="HTH_LUXR"/>
    <property type="match status" value="1"/>
</dbReference>
<name>A0A1M7CNA3_9BACT</name>
<dbReference type="PANTHER" id="PTHR43214:SF43">
    <property type="entry name" value="TWO-COMPONENT RESPONSE REGULATOR"/>
    <property type="match status" value="1"/>
</dbReference>
<keyword evidence="7" id="KW-1185">Reference proteome</keyword>
<evidence type="ECO:0000256" key="1">
    <source>
        <dbReference type="ARBA" id="ARBA00022553"/>
    </source>
</evidence>
<dbReference type="SMART" id="SM00448">
    <property type="entry name" value="REC"/>
    <property type="match status" value="1"/>
</dbReference>
<keyword evidence="1 3" id="KW-0597">Phosphoprotein</keyword>
<dbReference type="InterPro" id="IPR058245">
    <property type="entry name" value="NreC/VraR/RcsB-like_REC"/>
</dbReference>
<dbReference type="Pfam" id="PF00072">
    <property type="entry name" value="Response_reg"/>
    <property type="match status" value="1"/>
</dbReference>
<dbReference type="GO" id="GO:0000160">
    <property type="term" value="P:phosphorelay signal transduction system"/>
    <property type="evidence" value="ECO:0007669"/>
    <property type="project" value="InterPro"/>
</dbReference>
<gene>
    <name evidence="6" type="ORF">SAMN05444266_104404</name>
</gene>
<dbReference type="Pfam" id="PF00196">
    <property type="entry name" value="GerE"/>
    <property type="match status" value="1"/>
</dbReference>
<sequence length="218" mass="24761">MNTSNPIPIAIIDDHTLFRQGLISLLSEFPEVDIIFEASDGQDMQQRFSTARTIPEVLLMDITMPVMDGFAATAWVRQHYPDIHVLALSMREDDKAIIRMLRSGAGGYLLKESKALELLNAIKTIREHGHFLNDLVTLRLLRNLQSNAGSGADLELSNNELKFLQLCCSELTYKEIADQMNLSPHTIDNYRQEIFQRFNIKSRTGLVLFALRNELISL</sequence>
<dbReference type="PROSITE" id="PS50043">
    <property type="entry name" value="HTH_LUXR_2"/>
    <property type="match status" value="1"/>
</dbReference>
<dbReference type="SUPFAM" id="SSF46894">
    <property type="entry name" value="C-terminal effector domain of the bipartite response regulators"/>
    <property type="match status" value="1"/>
</dbReference>
<dbReference type="InterPro" id="IPR001789">
    <property type="entry name" value="Sig_transdc_resp-reg_receiver"/>
</dbReference>
<dbReference type="PROSITE" id="PS50110">
    <property type="entry name" value="RESPONSE_REGULATORY"/>
    <property type="match status" value="1"/>
</dbReference>
<dbReference type="InterPro" id="IPR011006">
    <property type="entry name" value="CheY-like_superfamily"/>
</dbReference>
<dbReference type="RefSeq" id="WP_073081123.1">
    <property type="nucleotide sequence ID" value="NZ_FRBL01000004.1"/>
</dbReference>
<evidence type="ECO:0000256" key="3">
    <source>
        <dbReference type="PROSITE-ProRule" id="PRU00169"/>
    </source>
</evidence>
<proteinExistence type="predicted"/>
<dbReference type="InterPro" id="IPR039420">
    <property type="entry name" value="WalR-like"/>
</dbReference>
<dbReference type="InterPro" id="IPR016032">
    <property type="entry name" value="Sig_transdc_resp-reg_C-effctor"/>
</dbReference>
<feature type="domain" description="HTH luxR-type" evidence="4">
    <location>
        <begin position="149"/>
        <end position="214"/>
    </location>
</feature>